<dbReference type="InterPro" id="IPR021109">
    <property type="entry name" value="Peptidase_aspartic_dom_sf"/>
</dbReference>
<feature type="region of interest" description="Disordered" evidence="6">
    <location>
        <begin position="351"/>
        <end position="414"/>
    </location>
</feature>
<dbReference type="PANTHER" id="PTHR37984:SF5">
    <property type="entry name" value="PROTEIN NYNRIN-LIKE"/>
    <property type="match status" value="1"/>
</dbReference>
<sequence>MEINVNIKIEFDLEKVIKHLLISLVLILIDRIRLALTYDPYYDLNSGTRIIGDNDSLRTNDTAIAFVDKSSDFGSLSWAIWAQIIIGCLGILFFLFILGWIIFGVWQKIQESHRDQPYNEGLTSKEHLADIIVHTICAMISWKPWELYCIVQTNRKRTKEMRQTGTICCHKSRDHQIPICRGAGFSQLYCRSMNELRKIINEHLDERRGPIAQIFWLSIKLSDLTQTKARVADTPRLADTNITKKMPADKEAQQAVQKFEEFERTYENIEFLVAELPKDPTYTQLKELRKKVKDGEKICLHMASHIEEWEAQKIKDLPDRARINGILSTIRHLENAIDKFDHRFREAMITQAGKPDLETTPISELEERNRRETESTDKQTAEWTKLLRSWAAPRMESTKMPTTPDMMNPGWYPDPTSSRYVTAIPTSELRNHQQTPNYRGPGSVSFRTPLTAHPQPRDAPTTSTQPSQFDPYHLQELQRLLDQMRNISPDRRSTSPRATAEQRTEERRAEATVPEIGNFSQFLSNQNVQLPYVDPQNRFHARNVDYIPKFDGNSKNFPEFIELFNTFVGSTPIIDSHKLAIFRQKLDEQGRSLIQGMRSFPEAYAIILKLHGNPMTVKKDVIKDLAKLPEVKDPEQVQCMIKNLGIIRNRYMQLKEDPIHKDFLEHEFYDYIWKKFPRHLSEMSFNMTGRPERIHYFMRDAEEYVQCWMHQCSQENVDKSKKDNVRLNAAAVENKGRPADKMSQQPKQHRERKQDGWTITQQGNQNNARRDNHFRTNERSHPRSRNDYHQTSRPAGLYRRRSCLFCTGMHSSATCPYSTEERTRVLSSRGMCRKCLSYQHLTENCQRTEGCFRCGGHHSYLICDKDPHQYAEQSHSGNGSQKNTQVMKIGSTNQLNTPSVNRITIETGGELVTRLETPGLTKIKVKLNKQPFEALYDCGSTHCFINEEQMKQLGVPWYEKGGRTVKLPNSTCDVLGIIRLRMQIGVMSRYQFFMVLPMNHTIIIGTDAMQKFRIDRGHDGKINVLSLGRLEELHEPLLGNLPKGCIKMNNHVVRMTNEKMRYFLPKTEATEEMQRLHVENGHLGIVKTIQHFSTKYYTTNQNQLATEVVNGCDVCKRAKKQIIKYGKIGQLGPAEKPLEIIHIDTKGGFSEPKVKLRYLHLAIDSFSRHVWAKTSDGQTAKDFIKLVEMIKGDGDPDTIVTDRYGALRSEAFRDKLKREGIELIHTPTAHPQSNGMVERVGQTIVEKLRCKKIVEPNRSWSALAKEAVHEYNYTIHSSTKYTPAFLLDGQKAHRISEKRINNKQRSLQLQVGDLVYANLADELNKEKLDPVFQGPFGIKSKISDITYEIQLPNKVERVHIGKLKPYHKPIETTAN</sequence>
<protein>
    <recommendedName>
        <fullName evidence="1">RNA-directed DNA polymerase</fullName>
        <ecNumber evidence="1">2.7.7.49</ecNumber>
    </recommendedName>
</protein>
<dbReference type="GO" id="GO:0015074">
    <property type="term" value="P:DNA integration"/>
    <property type="evidence" value="ECO:0007669"/>
    <property type="project" value="InterPro"/>
</dbReference>
<organism evidence="9 10">
    <name type="scientific">Euroglyphus maynei</name>
    <name type="common">Mayne's house dust mite</name>
    <dbReference type="NCBI Taxonomy" id="6958"/>
    <lineage>
        <taxon>Eukaryota</taxon>
        <taxon>Metazoa</taxon>
        <taxon>Ecdysozoa</taxon>
        <taxon>Arthropoda</taxon>
        <taxon>Chelicerata</taxon>
        <taxon>Arachnida</taxon>
        <taxon>Acari</taxon>
        <taxon>Acariformes</taxon>
        <taxon>Sarcoptiformes</taxon>
        <taxon>Astigmata</taxon>
        <taxon>Psoroptidia</taxon>
        <taxon>Analgoidea</taxon>
        <taxon>Pyroglyphidae</taxon>
        <taxon>Pyroglyphinae</taxon>
        <taxon>Euroglyphus</taxon>
    </lineage>
</organism>
<dbReference type="PROSITE" id="PS50994">
    <property type="entry name" value="INTEGRASE"/>
    <property type="match status" value="1"/>
</dbReference>
<name>A0A1Y3AP10_EURMA</name>
<evidence type="ECO:0000313" key="10">
    <source>
        <dbReference type="Proteomes" id="UP000194236"/>
    </source>
</evidence>
<feature type="transmembrane region" description="Helical" evidence="7">
    <location>
        <begin position="78"/>
        <end position="106"/>
    </location>
</feature>
<dbReference type="CDD" id="cd00303">
    <property type="entry name" value="retropepsin_like"/>
    <property type="match status" value="1"/>
</dbReference>
<dbReference type="InterPro" id="IPR012337">
    <property type="entry name" value="RNaseH-like_sf"/>
</dbReference>
<feature type="domain" description="Integrase catalytic" evidence="8">
    <location>
        <begin position="1133"/>
        <end position="1291"/>
    </location>
</feature>
<evidence type="ECO:0000256" key="7">
    <source>
        <dbReference type="SAM" id="Phobius"/>
    </source>
</evidence>
<comment type="caution">
    <text evidence="9">The sequence shown here is derived from an EMBL/GenBank/DDBJ whole genome shotgun (WGS) entry which is preliminary data.</text>
</comment>
<dbReference type="Proteomes" id="UP000194236">
    <property type="component" value="Unassembled WGS sequence"/>
</dbReference>
<gene>
    <name evidence="9" type="ORF">BLA29_000190</name>
</gene>
<evidence type="ECO:0000256" key="3">
    <source>
        <dbReference type="ARBA" id="ARBA00022695"/>
    </source>
</evidence>
<dbReference type="SUPFAM" id="SSF53098">
    <property type="entry name" value="Ribonuclease H-like"/>
    <property type="match status" value="1"/>
</dbReference>
<dbReference type="EMBL" id="MUJZ01069400">
    <property type="protein sequence ID" value="OTF69648.1"/>
    <property type="molecule type" value="Genomic_DNA"/>
</dbReference>
<keyword evidence="10" id="KW-1185">Reference proteome</keyword>
<evidence type="ECO:0000256" key="2">
    <source>
        <dbReference type="ARBA" id="ARBA00022679"/>
    </source>
</evidence>
<keyword evidence="5" id="KW-0255">Endonuclease</keyword>
<keyword evidence="7" id="KW-0472">Membrane</keyword>
<evidence type="ECO:0000256" key="1">
    <source>
        <dbReference type="ARBA" id="ARBA00012493"/>
    </source>
</evidence>
<keyword evidence="3" id="KW-0548">Nucleotidyltransferase</keyword>
<evidence type="ECO:0000256" key="4">
    <source>
        <dbReference type="ARBA" id="ARBA00022722"/>
    </source>
</evidence>
<dbReference type="Pfam" id="PF17921">
    <property type="entry name" value="Integrase_H2C2"/>
    <property type="match status" value="1"/>
</dbReference>
<dbReference type="Gene3D" id="2.40.70.10">
    <property type="entry name" value="Acid Proteases"/>
    <property type="match status" value="1"/>
</dbReference>
<proteinExistence type="predicted"/>
<dbReference type="OrthoDB" id="6514906at2759"/>
<dbReference type="GO" id="GO:0003964">
    <property type="term" value="F:RNA-directed DNA polymerase activity"/>
    <property type="evidence" value="ECO:0007669"/>
    <property type="project" value="UniProtKB-EC"/>
</dbReference>
<dbReference type="PANTHER" id="PTHR37984">
    <property type="entry name" value="PROTEIN CBG26694"/>
    <property type="match status" value="1"/>
</dbReference>
<keyword evidence="5" id="KW-0378">Hydrolase</keyword>
<dbReference type="SUPFAM" id="SSF50630">
    <property type="entry name" value="Acid proteases"/>
    <property type="match status" value="1"/>
</dbReference>
<evidence type="ECO:0000256" key="5">
    <source>
        <dbReference type="ARBA" id="ARBA00022759"/>
    </source>
</evidence>
<keyword evidence="4" id="KW-0540">Nuclease</keyword>
<feature type="compositionally biased region" description="Polar residues" evidence="6">
    <location>
        <begin position="757"/>
        <end position="767"/>
    </location>
</feature>
<feature type="compositionally biased region" description="Basic and acidic residues" evidence="6">
    <location>
        <begin position="365"/>
        <end position="380"/>
    </location>
</feature>
<dbReference type="Gene3D" id="3.30.420.10">
    <property type="entry name" value="Ribonuclease H-like superfamily/Ribonuclease H"/>
    <property type="match status" value="1"/>
</dbReference>
<feature type="compositionally biased region" description="Basic and acidic residues" evidence="6">
    <location>
        <begin position="768"/>
        <end position="790"/>
    </location>
</feature>
<dbReference type="InterPro" id="IPR001584">
    <property type="entry name" value="Integrase_cat-core"/>
</dbReference>
<dbReference type="GO" id="GO:0004519">
    <property type="term" value="F:endonuclease activity"/>
    <property type="evidence" value="ECO:0007669"/>
    <property type="project" value="UniProtKB-KW"/>
</dbReference>
<evidence type="ECO:0000256" key="6">
    <source>
        <dbReference type="SAM" id="MobiDB-lite"/>
    </source>
</evidence>
<dbReference type="InterPro" id="IPR041588">
    <property type="entry name" value="Integrase_H2C2"/>
</dbReference>
<feature type="region of interest" description="Disordered" evidence="6">
    <location>
        <begin position="731"/>
        <end position="793"/>
    </location>
</feature>
<accession>A0A1Y3AP10</accession>
<dbReference type="Gene3D" id="1.10.340.70">
    <property type="match status" value="1"/>
</dbReference>
<reference evidence="9 10" key="1">
    <citation type="submission" date="2017-03" db="EMBL/GenBank/DDBJ databases">
        <title>Genome Survey of Euroglyphus maynei.</title>
        <authorList>
            <person name="Arlian L.G."/>
            <person name="Morgan M.S."/>
            <person name="Rider S.D."/>
        </authorList>
    </citation>
    <scope>NUCLEOTIDE SEQUENCE [LARGE SCALE GENOMIC DNA]</scope>
    <source>
        <strain evidence="9">Arlian Lab</strain>
        <tissue evidence="9">Whole body</tissue>
    </source>
</reference>
<dbReference type="InterPro" id="IPR050951">
    <property type="entry name" value="Retrovirus_Pol_polyprotein"/>
</dbReference>
<feature type="compositionally biased region" description="Basic and acidic residues" evidence="6">
    <location>
        <begin position="500"/>
        <end position="510"/>
    </location>
</feature>
<keyword evidence="2" id="KW-0808">Transferase</keyword>
<evidence type="ECO:0000313" key="9">
    <source>
        <dbReference type="EMBL" id="OTF69648.1"/>
    </source>
</evidence>
<feature type="region of interest" description="Disordered" evidence="6">
    <location>
        <begin position="486"/>
        <end position="511"/>
    </location>
</feature>
<evidence type="ECO:0000259" key="8">
    <source>
        <dbReference type="PROSITE" id="PS50994"/>
    </source>
</evidence>
<keyword evidence="7" id="KW-0812">Transmembrane</keyword>
<dbReference type="EC" id="2.7.7.49" evidence="1"/>
<keyword evidence="7" id="KW-1133">Transmembrane helix</keyword>
<feature type="region of interest" description="Disordered" evidence="6">
    <location>
        <begin position="428"/>
        <end position="470"/>
    </location>
</feature>
<dbReference type="InterPro" id="IPR036397">
    <property type="entry name" value="RNaseH_sf"/>
</dbReference>
<dbReference type="GO" id="GO:0003676">
    <property type="term" value="F:nucleic acid binding"/>
    <property type="evidence" value="ECO:0007669"/>
    <property type="project" value="InterPro"/>
</dbReference>